<proteinExistence type="predicted"/>
<dbReference type="InterPro" id="IPR043519">
    <property type="entry name" value="NT_sf"/>
</dbReference>
<accession>A0A5J4KWM5</accession>
<dbReference type="SUPFAM" id="SSF81301">
    <property type="entry name" value="Nucleotidyltransferase"/>
    <property type="match status" value="1"/>
</dbReference>
<dbReference type="EMBL" id="BLAB01000001">
    <property type="protein sequence ID" value="GER93968.1"/>
    <property type="molecule type" value="Genomic_DNA"/>
</dbReference>
<comment type="caution">
    <text evidence="2">The sequence shown here is derived from an EMBL/GenBank/DDBJ whole genome shotgun (WGS) entry which is preliminary data.</text>
</comment>
<dbReference type="GO" id="GO:0016740">
    <property type="term" value="F:transferase activity"/>
    <property type="evidence" value="ECO:0007669"/>
    <property type="project" value="UniProtKB-KW"/>
</dbReference>
<evidence type="ECO:0000313" key="2">
    <source>
        <dbReference type="EMBL" id="GER93968.1"/>
    </source>
</evidence>
<sequence length="149" mass="17042">MPDKVDIFRHMKDNLSSAEIPAEIVAVYLYGSALEGRLRGDSDIDIAILPSPNVAEDDVLRLISIMEDIVTKKAKEIGLNNKVSVFNLKGRLVSVLLQYSVISNGSLIYELQQLRPYRRAFENYVKSEYFDFIPYYRELTEIRHGKAEV</sequence>
<dbReference type="Gene3D" id="3.30.460.10">
    <property type="entry name" value="Beta Polymerase, domain 2"/>
    <property type="match status" value="1"/>
</dbReference>
<dbReference type="Pfam" id="PF18765">
    <property type="entry name" value="Polbeta"/>
    <property type="match status" value="1"/>
</dbReference>
<organism evidence="2">
    <name type="scientific">hot springs metagenome</name>
    <dbReference type="NCBI Taxonomy" id="433727"/>
    <lineage>
        <taxon>unclassified sequences</taxon>
        <taxon>metagenomes</taxon>
        <taxon>ecological metagenomes</taxon>
    </lineage>
</organism>
<dbReference type="InterPro" id="IPR041633">
    <property type="entry name" value="Polbeta"/>
</dbReference>
<name>A0A5J4KWM5_9ZZZZ</name>
<feature type="domain" description="Polymerase beta nucleotidyltransferase" evidence="1">
    <location>
        <begin position="23"/>
        <end position="111"/>
    </location>
</feature>
<dbReference type="AlphaFoldDB" id="A0A5J4KWM5"/>
<evidence type="ECO:0000259" key="1">
    <source>
        <dbReference type="Pfam" id="PF18765"/>
    </source>
</evidence>
<dbReference type="CDD" id="cd05403">
    <property type="entry name" value="NT_KNTase_like"/>
    <property type="match status" value="1"/>
</dbReference>
<gene>
    <name evidence="2" type="ORF">A45J_1726</name>
</gene>
<reference evidence="2" key="1">
    <citation type="submission" date="2019-10" db="EMBL/GenBank/DDBJ databases">
        <title>Metagenomic sequencing of thiosulfate-disproportionating enrichment culture.</title>
        <authorList>
            <person name="Umezawa K."/>
            <person name="Kojima H."/>
            <person name="Fukui M."/>
        </authorList>
    </citation>
    <scope>NUCLEOTIDE SEQUENCE</scope>
    <source>
        <strain evidence="2">45J</strain>
    </source>
</reference>
<protein>
    <submittedName>
        <fullName evidence="2">Nucleotidyltransferase domain-containing protein</fullName>
    </submittedName>
</protein>
<keyword evidence="2" id="KW-0808">Transferase</keyword>